<evidence type="ECO:0000313" key="4">
    <source>
        <dbReference type="Proteomes" id="UP000070444"/>
    </source>
</evidence>
<dbReference type="OrthoDB" id="5545695at2759"/>
<keyword evidence="1" id="KW-0812">Transmembrane</keyword>
<evidence type="ECO:0000256" key="1">
    <source>
        <dbReference type="SAM" id="Phobius"/>
    </source>
</evidence>
<evidence type="ECO:0000259" key="2">
    <source>
        <dbReference type="Pfam" id="PF22547"/>
    </source>
</evidence>
<protein>
    <recommendedName>
        <fullName evidence="2">Swiss Army Knife 2H phosphoesterase domain-containing protein</fullName>
    </recommendedName>
</protein>
<dbReference type="AlphaFoldDB" id="A0A137PBR4"/>
<proteinExistence type="predicted"/>
<gene>
    <name evidence="3" type="ORF">CONCODRAFT_77776</name>
</gene>
<dbReference type="EMBL" id="KQ964453">
    <property type="protein sequence ID" value="KXN72402.1"/>
    <property type="molecule type" value="Genomic_DNA"/>
</dbReference>
<feature type="domain" description="Swiss Army Knife 2H phosphoesterase" evidence="2">
    <location>
        <begin position="88"/>
        <end position="227"/>
    </location>
</feature>
<sequence length="246" mass="27567">MSFKNEYKSADNGANNSVSLIKYYLKLIMQVLGLVTLLLTGATLAKKCPSGYERIHYQTDVKFDLSKKVVDTSKVPFEPKVGAKPFTNYLQQTLDYSLFKPLFEAVNKTVSVPLQSRGEAHITVITPPEFDGILSKAGVTMQEINDIALRHRIQEAEYKPRCVGRDKLTLKEGKNEVYNVVVSAPKLEAIREDVFDVYVAKGGEPSLFDPKAFWPHITLGFNIRDAFPEDGVYKGVNSCWAKLNLV</sequence>
<dbReference type="InterPro" id="IPR054498">
    <property type="entry name" value="2H-SAK"/>
</dbReference>
<dbReference type="Proteomes" id="UP000070444">
    <property type="component" value="Unassembled WGS sequence"/>
</dbReference>
<keyword evidence="4" id="KW-1185">Reference proteome</keyword>
<feature type="transmembrane region" description="Helical" evidence="1">
    <location>
        <begin position="23"/>
        <end position="45"/>
    </location>
</feature>
<keyword evidence="1" id="KW-0472">Membrane</keyword>
<keyword evidence="1" id="KW-1133">Transmembrane helix</keyword>
<evidence type="ECO:0000313" key="3">
    <source>
        <dbReference type="EMBL" id="KXN72402.1"/>
    </source>
</evidence>
<name>A0A137PBR4_CONC2</name>
<dbReference type="Pfam" id="PF22547">
    <property type="entry name" value="2H-SAK"/>
    <property type="match status" value="1"/>
</dbReference>
<accession>A0A137PBR4</accession>
<reference evidence="3 4" key="1">
    <citation type="journal article" date="2015" name="Genome Biol. Evol.">
        <title>Phylogenomic analyses indicate that early fungi evolved digesting cell walls of algal ancestors of land plants.</title>
        <authorList>
            <person name="Chang Y."/>
            <person name="Wang S."/>
            <person name="Sekimoto S."/>
            <person name="Aerts A.L."/>
            <person name="Choi C."/>
            <person name="Clum A."/>
            <person name="LaButti K.M."/>
            <person name="Lindquist E.A."/>
            <person name="Yee Ngan C."/>
            <person name="Ohm R.A."/>
            <person name="Salamov A.A."/>
            <person name="Grigoriev I.V."/>
            <person name="Spatafora J.W."/>
            <person name="Berbee M.L."/>
        </authorList>
    </citation>
    <scope>NUCLEOTIDE SEQUENCE [LARGE SCALE GENOMIC DNA]</scope>
    <source>
        <strain evidence="3 4">NRRL 28638</strain>
    </source>
</reference>
<organism evidence="3 4">
    <name type="scientific">Conidiobolus coronatus (strain ATCC 28846 / CBS 209.66 / NRRL 28638)</name>
    <name type="common">Delacroixia coronata</name>
    <dbReference type="NCBI Taxonomy" id="796925"/>
    <lineage>
        <taxon>Eukaryota</taxon>
        <taxon>Fungi</taxon>
        <taxon>Fungi incertae sedis</taxon>
        <taxon>Zoopagomycota</taxon>
        <taxon>Entomophthoromycotina</taxon>
        <taxon>Entomophthoromycetes</taxon>
        <taxon>Entomophthorales</taxon>
        <taxon>Ancylistaceae</taxon>
        <taxon>Conidiobolus</taxon>
    </lineage>
</organism>
<dbReference type="OMA" id="AFWPHIT"/>